<evidence type="ECO:0000313" key="3">
    <source>
        <dbReference type="Proteomes" id="UP000243515"/>
    </source>
</evidence>
<dbReference type="CDD" id="cd07379">
    <property type="entry name" value="MPP_239FB"/>
    <property type="match status" value="1"/>
</dbReference>
<sequence>MKQGIKTRICMISDTHTFLPNPPQLSSNPYRYPLPKADVLLHAGDITKVGRKSEYQQMLDMLTEVDAELKIVIAGNHDITLDEDYYSKFGQWKHRHGIQENPAEIRELWVGEKAKQAGIVYMDEGLKTFKLKNGAQFTLYASPYQPEFCQWAFAYERHIDRFNPSPPVSPFQAPNPVPSYPNVDIMLTHGPPFGVLDRVYHGNQSAGCENLLKAVSRARPRLHVFGHIHEGYGAGRLDWETKTSSRNCLQQDPETVLENRSAYCNVSSDSTQPLRFGEETLFVNASVVTVNYAPKNAPWLIDIDLPPAIGDSETSSHTQPSS</sequence>
<comment type="caution">
    <text evidence="2">The sequence shown here is derived from an EMBL/GenBank/DDBJ whole genome shotgun (WGS) entry which is preliminary data.</text>
</comment>
<dbReference type="Pfam" id="PF00149">
    <property type="entry name" value="Metallophos"/>
    <property type="match status" value="1"/>
</dbReference>
<protein>
    <recommendedName>
        <fullName evidence="1">Calcineurin-like phosphoesterase domain-containing protein</fullName>
    </recommendedName>
</protein>
<dbReference type="GO" id="GO:0016787">
    <property type="term" value="F:hydrolase activity"/>
    <property type="evidence" value="ECO:0007669"/>
    <property type="project" value="InterPro"/>
</dbReference>
<feature type="domain" description="Calcineurin-like phosphoesterase" evidence="1">
    <location>
        <begin position="8"/>
        <end position="230"/>
    </location>
</feature>
<dbReference type="Proteomes" id="UP000243515">
    <property type="component" value="Unassembled WGS sequence"/>
</dbReference>
<dbReference type="PANTHER" id="PTHR12905">
    <property type="entry name" value="METALLOPHOSPHOESTERASE"/>
    <property type="match status" value="1"/>
</dbReference>
<dbReference type="InterPro" id="IPR004843">
    <property type="entry name" value="Calcineurin-like_PHP"/>
</dbReference>
<keyword evidence="3" id="KW-1185">Reference proteome</keyword>
<dbReference type="PANTHER" id="PTHR12905:SF0">
    <property type="entry name" value="CALCINEURIN-LIKE PHOSPHOESTERASE DOMAIN-CONTAINING PROTEIN"/>
    <property type="match status" value="1"/>
</dbReference>
<dbReference type="SUPFAM" id="SSF56300">
    <property type="entry name" value="Metallo-dependent phosphatases"/>
    <property type="match status" value="1"/>
</dbReference>
<organism evidence="2 3">
    <name type="scientific">Elaphomyces granulatus</name>
    <dbReference type="NCBI Taxonomy" id="519963"/>
    <lineage>
        <taxon>Eukaryota</taxon>
        <taxon>Fungi</taxon>
        <taxon>Dikarya</taxon>
        <taxon>Ascomycota</taxon>
        <taxon>Pezizomycotina</taxon>
        <taxon>Eurotiomycetes</taxon>
        <taxon>Eurotiomycetidae</taxon>
        <taxon>Eurotiales</taxon>
        <taxon>Elaphomycetaceae</taxon>
        <taxon>Elaphomyces</taxon>
    </lineage>
</organism>
<gene>
    <name evidence="2" type="ORF">Egran_05350</name>
</gene>
<evidence type="ECO:0000313" key="2">
    <source>
        <dbReference type="EMBL" id="OXV06880.1"/>
    </source>
</evidence>
<dbReference type="EMBL" id="NPHW01005323">
    <property type="protein sequence ID" value="OXV06880.1"/>
    <property type="molecule type" value="Genomic_DNA"/>
</dbReference>
<evidence type="ECO:0000259" key="1">
    <source>
        <dbReference type="Pfam" id="PF00149"/>
    </source>
</evidence>
<dbReference type="AlphaFoldDB" id="A0A232LRU1"/>
<accession>A0A232LRU1</accession>
<proteinExistence type="predicted"/>
<dbReference type="InterPro" id="IPR051693">
    <property type="entry name" value="UPF0046_metallophosphoest"/>
</dbReference>
<name>A0A232LRU1_9EURO</name>
<dbReference type="OrthoDB" id="630188at2759"/>
<reference evidence="2 3" key="1">
    <citation type="journal article" date="2015" name="Environ. Microbiol.">
        <title>Metagenome sequence of Elaphomyces granulatus from sporocarp tissue reveals Ascomycota ectomycorrhizal fingerprints of genome expansion and a Proteobacteria-rich microbiome.</title>
        <authorList>
            <person name="Quandt C.A."/>
            <person name="Kohler A."/>
            <person name="Hesse C.N."/>
            <person name="Sharpton T.J."/>
            <person name="Martin F."/>
            <person name="Spatafora J.W."/>
        </authorList>
    </citation>
    <scope>NUCLEOTIDE SEQUENCE [LARGE SCALE GENOMIC DNA]</scope>
    <source>
        <strain evidence="2 3">OSC145934</strain>
    </source>
</reference>
<dbReference type="Gene3D" id="3.60.21.10">
    <property type="match status" value="1"/>
</dbReference>
<dbReference type="InterPro" id="IPR029052">
    <property type="entry name" value="Metallo-depent_PP-like"/>
</dbReference>